<evidence type="ECO:0000313" key="3">
    <source>
        <dbReference type="EMBL" id="QHU06066.1"/>
    </source>
</evidence>
<protein>
    <submittedName>
        <fullName evidence="3">Uncharacterized protein</fullName>
    </submittedName>
</protein>
<dbReference type="EMBL" id="MN740430">
    <property type="protein sequence ID" value="QHU06066.1"/>
    <property type="molecule type" value="Genomic_DNA"/>
</dbReference>
<name>A0A6C0JMN0_9ZZZZ</name>
<evidence type="ECO:0000256" key="1">
    <source>
        <dbReference type="SAM" id="Coils"/>
    </source>
</evidence>
<sequence>MSKTSIKTFLTLLKQINRDMENLSNEGVALVKRANEIDFNSITAPSTEEEINYLFNKTGENFRKFNDMKQTLMGGLQRKLIRELDAATPSSRIKSASLRRSRSSSNRGTRRFRSI</sequence>
<evidence type="ECO:0000256" key="2">
    <source>
        <dbReference type="SAM" id="MobiDB-lite"/>
    </source>
</evidence>
<proteinExistence type="predicted"/>
<dbReference type="Gene3D" id="1.20.1270.60">
    <property type="entry name" value="Arfaptin homology (AH) domain/BAR domain"/>
    <property type="match status" value="1"/>
</dbReference>
<keyword evidence="1" id="KW-0175">Coiled coil</keyword>
<feature type="compositionally biased region" description="Basic residues" evidence="2">
    <location>
        <begin position="97"/>
        <end position="115"/>
    </location>
</feature>
<feature type="region of interest" description="Disordered" evidence="2">
    <location>
        <begin position="87"/>
        <end position="115"/>
    </location>
</feature>
<reference evidence="3" key="1">
    <citation type="journal article" date="2020" name="Nature">
        <title>Giant virus diversity and host interactions through global metagenomics.</title>
        <authorList>
            <person name="Schulz F."/>
            <person name="Roux S."/>
            <person name="Paez-Espino D."/>
            <person name="Jungbluth S."/>
            <person name="Walsh D.A."/>
            <person name="Denef V.J."/>
            <person name="McMahon K.D."/>
            <person name="Konstantinidis K.T."/>
            <person name="Eloe-Fadrosh E.A."/>
            <person name="Kyrpides N.C."/>
            <person name="Woyke T."/>
        </authorList>
    </citation>
    <scope>NUCLEOTIDE SEQUENCE</scope>
    <source>
        <strain evidence="3">GVMAG-M-3300027747-57</strain>
    </source>
</reference>
<feature type="coiled-coil region" evidence="1">
    <location>
        <begin position="6"/>
        <end position="33"/>
    </location>
</feature>
<accession>A0A6C0JMN0</accession>
<organism evidence="3">
    <name type="scientific">viral metagenome</name>
    <dbReference type="NCBI Taxonomy" id="1070528"/>
    <lineage>
        <taxon>unclassified sequences</taxon>
        <taxon>metagenomes</taxon>
        <taxon>organismal metagenomes</taxon>
    </lineage>
</organism>
<dbReference type="AlphaFoldDB" id="A0A6C0JMN0"/>
<dbReference type="InterPro" id="IPR027267">
    <property type="entry name" value="AH/BAR_dom_sf"/>
</dbReference>